<protein>
    <submittedName>
        <fullName evidence="2">Uncharacterized protein</fullName>
    </submittedName>
</protein>
<dbReference type="InterPro" id="IPR013783">
    <property type="entry name" value="Ig-like_fold"/>
</dbReference>
<dbReference type="EMBL" id="JACDTQ010002604">
    <property type="protein sequence ID" value="KAF5917089.1"/>
    <property type="molecule type" value="Genomic_DNA"/>
</dbReference>
<name>A0A7J7EMV3_DICBM</name>
<comment type="caution">
    <text evidence="2">The sequence shown here is derived from an EMBL/GenBank/DDBJ whole genome shotgun (WGS) entry which is preliminary data.</text>
</comment>
<feature type="compositionally biased region" description="Basic and acidic residues" evidence="1">
    <location>
        <begin position="83"/>
        <end position="92"/>
    </location>
</feature>
<dbReference type="Proteomes" id="UP000551758">
    <property type="component" value="Unassembled WGS sequence"/>
</dbReference>
<sequence>MPLKLHESEYTQDKRPELSISEMLPLLLSLLWAGSLAQYDRHLLEVQESDYWSDAAPAHGYWFQEEANPHWDAPVATNNPVRKAQEETQGRF</sequence>
<evidence type="ECO:0000313" key="2">
    <source>
        <dbReference type="EMBL" id="KAF5917089.1"/>
    </source>
</evidence>
<feature type="region of interest" description="Disordered" evidence="1">
    <location>
        <begin position="72"/>
        <end position="92"/>
    </location>
</feature>
<reference evidence="2 3" key="1">
    <citation type="journal article" date="2020" name="Mol. Biol. Evol.">
        <title>Interspecific Gene Flow and the Evolution of Specialization in Black and White Rhinoceros.</title>
        <authorList>
            <person name="Moodley Y."/>
            <person name="Westbury M.V."/>
            <person name="Russo I.M."/>
            <person name="Gopalakrishnan S."/>
            <person name="Rakotoarivelo A."/>
            <person name="Olsen R.A."/>
            <person name="Prost S."/>
            <person name="Tunstall T."/>
            <person name="Ryder O.A."/>
            <person name="Dalen L."/>
            <person name="Bruford M.W."/>
        </authorList>
    </citation>
    <scope>NUCLEOTIDE SEQUENCE [LARGE SCALE GENOMIC DNA]</scope>
    <source>
        <strain evidence="2">SBR-YM</strain>
        <tissue evidence="2">Skin</tissue>
    </source>
</reference>
<accession>A0A7J7EMV3</accession>
<organism evidence="2 3">
    <name type="scientific">Diceros bicornis minor</name>
    <name type="common">South-central black rhinoceros</name>
    <dbReference type="NCBI Taxonomy" id="77932"/>
    <lineage>
        <taxon>Eukaryota</taxon>
        <taxon>Metazoa</taxon>
        <taxon>Chordata</taxon>
        <taxon>Craniata</taxon>
        <taxon>Vertebrata</taxon>
        <taxon>Euteleostomi</taxon>
        <taxon>Mammalia</taxon>
        <taxon>Eutheria</taxon>
        <taxon>Laurasiatheria</taxon>
        <taxon>Perissodactyla</taxon>
        <taxon>Rhinocerotidae</taxon>
        <taxon>Diceros</taxon>
    </lineage>
</organism>
<dbReference type="AlphaFoldDB" id="A0A7J7EMV3"/>
<gene>
    <name evidence="2" type="ORF">HPG69_014016</name>
</gene>
<proteinExistence type="predicted"/>
<evidence type="ECO:0000256" key="1">
    <source>
        <dbReference type="SAM" id="MobiDB-lite"/>
    </source>
</evidence>
<keyword evidence="3" id="KW-1185">Reference proteome</keyword>
<evidence type="ECO:0000313" key="3">
    <source>
        <dbReference type="Proteomes" id="UP000551758"/>
    </source>
</evidence>
<dbReference type="Gene3D" id="2.60.40.10">
    <property type="entry name" value="Immunoglobulins"/>
    <property type="match status" value="1"/>
</dbReference>